<accession>A0ACC6S8W8</accession>
<dbReference type="EMBL" id="JBBMEW010000003">
    <property type="protein sequence ID" value="MEQ2526311.1"/>
    <property type="molecule type" value="Genomic_DNA"/>
</dbReference>
<comment type="caution">
    <text evidence="1">The sequence shown here is derived from an EMBL/GenBank/DDBJ whole genome shotgun (WGS) entry which is preliminary data.</text>
</comment>
<organism evidence="1 2">
    <name type="scientific">Robertmurraya yapensis</name>
    <name type="common">ex Hitch et al 2024</name>
    <dbReference type="NCBI Taxonomy" id="3133160"/>
    <lineage>
        <taxon>Bacteria</taxon>
        <taxon>Bacillati</taxon>
        <taxon>Bacillota</taxon>
        <taxon>Bacilli</taxon>
        <taxon>Bacillales</taxon>
        <taxon>Bacillaceae</taxon>
        <taxon>Robertmurraya</taxon>
    </lineage>
</organism>
<sequence length="217" mass="24243">MKLLIIQPKLEKNIKQLEDELKNNPTVDIVIFPEGYLNENVEQACNLAKDYNTVFIGGHRRLKEKPKDRTIIINRMGDVIQDRVKYSPTSFVVVEGLKIGHILCDEIIIQGIKSDESDDIDLIVHPIGVGMFSTEQFDEWIAEAKKVAITYSTMIIGTSHADGSFGNTGVSIPIAYCIDRDGSVLFISKNDARTRILNLETKEVLVPNGLNKINSPC</sequence>
<protein>
    <submittedName>
        <fullName evidence="1">Uncharacterized protein</fullName>
    </submittedName>
</protein>
<proteinExistence type="predicted"/>
<reference evidence="1" key="1">
    <citation type="submission" date="2024-03" db="EMBL/GenBank/DDBJ databases">
        <title>Human intestinal bacterial collection.</title>
        <authorList>
            <person name="Pauvert C."/>
            <person name="Hitch T.C.A."/>
            <person name="Clavel T."/>
        </authorList>
    </citation>
    <scope>NUCLEOTIDE SEQUENCE</scope>
    <source>
        <strain evidence="1">CLA-AA-H227</strain>
    </source>
</reference>
<evidence type="ECO:0000313" key="1">
    <source>
        <dbReference type="EMBL" id="MEQ2526311.1"/>
    </source>
</evidence>
<name>A0ACC6S8W8_9BACI</name>
<evidence type="ECO:0000313" key="2">
    <source>
        <dbReference type="Proteomes" id="UP001439875"/>
    </source>
</evidence>
<keyword evidence="2" id="KW-1185">Reference proteome</keyword>
<gene>
    <name evidence="1" type="ORF">WMO40_06320</name>
</gene>
<dbReference type="Proteomes" id="UP001439875">
    <property type="component" value="Unassembled WGS sequence"/>
</dbReference>